<gene>
    <name evidence="2" type="ORF">BT96DRAFT_916256</name>
</gene>
<dbReference type="AlphaFoldDB" id="A0A6A4I4C4"/>
<dbReference type="Proteomes" id="UP000799118">
    <property type="component" value="Unassembled WGS sequence"/>
</dbReference>
<evidence type="ECO:0000313" key="3">
    <source>
        <dbReference type="Proteomes" id="UP000799118"/>
    </source>
</evidence>
<dbReference type="EMBL" id="ML769410">
    <property type="protein sequence ID" value="KAE9405331.1"/>
    <property type="molecule type" value="Genomic_DNA"/>
</dbReference>
<accession>A0A6A4I4C4</accession>
<feature type="compositionally biased region" description="Pro residues" evidence="1">
    <location>
        <begin position="22"/>
        <end position="36"/>
    </location>
</feature>
<sequence length="49" mass="5099">RCRTFTLGLITLCHPSASPSFPTLPNPNANPNPIPTPNLKEAGAGTVDV</sequence>
<name>A0A6A4I4C4_9AGAR</name>
<reference evidence="2" key="1">
    <citation type="journal article" date="2019" name="Environ. Microbiol.">
        <title>Fungal ecological strategies reflected in gene transcription - a case study of two litter decomposers.</title>
        <authorList>
            <person name="Barbi F."/>
            <person name="Kohler A."/>
            <person name="Barry K."/>
            <person name="Baskaran P."/>
            <person name="Daum C."/>
            <person name="Fauchery L."/>
            <person name="Ihrmark K."/>
            <person name="Kuo A."/>
            <person name="LaButti K."/>
            <person name="Lipzen A."/>
            <person name="Morin E."/>
            <person name="Grigoriev I.V."/>
            <person name="Henrissat B."/>
            <person name="Lindahl B."/>
            <person name="Martin F."/>
        </authorList>
    </citation>
    <scope>NUCLEOTIDE SEQUENCE</scope>
    <source>
        <strain evidence="2">JB14</strain>
    </source>
</reference>
<protein>
    <submittedName>
        <fullName evidence="2">Uncharacterized protein</fullName>
    </submittedName>
</protein>
<evidence type="ECO:0000313" key="2">
    <source>
        <dbReference type="EMBL" id="KAE9405331.1"/>
    </source>
</evidence>
<feature type="non-terminal residue" evidence="2">
    <location>
        <position position="1"/>
    </location>
</feature>
<feature type="region of interest" description="Disordered" evidence="1">
    <location>
        <begin position="17"/>
        <end position="49"/>
    </location>
</feature>
<organism evidence="2 3">
    <name type="scientific">Gymnopus androsaceus JB14</name>
    <dbReference type="NCBI Taxonomy" id="1447944"/>
    <lineage>
        <taxon>Eukaryota</taxon>
        <taxon>Fungi</taxon>
        <taxon>Dikarya</taxon>
        <taxon>Basidiomycota</taxon>
        <taxon>Agaricomycotina</taxon>
        <taxon>Agaricomycetes</taxon>
        <taxon>Agaricomycetidae</taxon>
        <taxon>Agaricales</taxon>
        <taxon>Marasmiineae</taxon>
        <taxon>Omphalotaceae</taxon>
        <taxon>Gymnopus</taxon>
    </lineage>
</organism>
<keyword evidence="3" id="KW-1185">Reference proteome</keyword>
<proteinExistence type="predicted"/>
<evidence type="ECO:0000256" key="1">
    <source>
        <dbReference type="SAM" id="MobiDB-lite"/>
    </source>
</evidence>